<gene>
    <name evidence="1" type="ORF">PGLA2088_LOCUS22154</name>
</gene>
<protein>
    <submittedName>
        <fullName evidence="1">Uncharacterized protein</fullName>
    </submittedName>
</protein>
<evidence type="ECO:0000313" key="1">
    <source>
        <dbReference type="EMBL" id="CAE8680846.1"/>
    </source>
</evidence>
<feature type="non-terminal residue" evidence="1">
    <location>
        <position position="1"/>
    </location>
</feature>
<name>A0A813JQY0_POLGL</name>
<comment type="caution">
    <text evidence="1">The sequence shown here is derived from an EMBL/GenBank/DDBJ whole genome shotgun (WGS) entry which is preliminary data.</text>
</comment>
<sequence>VLLASDLHQEISKLGNEKAVRRFHRDGTAFSNSNLEERALHVEGLEERLVKAAASESWDQVCSLIREAAAALAAPRQKAALNDAAVPMPDDAQERLQANLQGRLRKLICKGLGYLDLSDAGTASQLELALAVMKLLIERFKVCGQLEAARAAKQWLRRQGFLTAEATTQAEADLESCRSDGAQITEGKSFLTGEDRGSSKFGVYSPNVKVKSNPLVRNTGQNVILNCNKCGLELRSSWVFEHRGKVSTLVPLHGHATLGAKYVHSDAKISVKLDNPSNLTTCTHGGLERQCVKCGGSQICAHKKRITRCATCRAERRQARSFVSQHIARSMCLVHYCDKHAHKQLARVSTIWLDMPLEKRWRPVVAPPSNGEATLEDWKTHPRLQKHLRRFLDSPDPGRVLSRYSAQAQTLNPEKLLRIAVHVGAWVALLPLEQAAASPSGEEEDASQPSPVQLLGEILRLRGRAKISDWLQGVLHLVALHLQDVRRVAQGQAAKPWMELRRSMPKAIWRELRTQRPAIPTCGESKVPCWHKTVEEQQEPADQVRFLKRKPPPEQIEPAGARAALGAESDMLQQSGGLASDAFLALDLHQEISKLGEEKAVRRFYRDGVAFSNSNLEERALRVDSLDESLVKALASESWDQVCSLIREAAAALAAPRQKTALNAAAAPMPDEAQERLQANLQGRLRKLICKALGYLDVSDAGTASQLEPALSVMKLLIERFKIRGQLEEARAAKQWLRLQGLLKDEATTQAEGKLESCRSEGEKYLSGEDRGSSKGGVYIPNVKIRSNPLVRNTGQDVILTCNKCGLELRSSWVFEHRGKVATLVPTQGHPTCGGKYLHIDAKIHVTLDIASCLNMCIHGSLARQCVKCGGSQVCVHKKRISRCPPCLTERRARSDAKRKRT</sequence>
<proteinExistence type="predicted"/>
<reference evidence="1" key="1">
    <citation type="submission" date="2021-02" db="EMBL/GenBank/DDBJ databases">
        <authorList>
            <person name="Dougan E. K."/>
            <person name="Rhodes N."/>
            <person name="Thang M."/>
            <person name="Chan C."/>
        </authorList>
    </citation>
    <scope>NUCLEOTIDE SEQUENCE</scope>
</reference>
<accession>A0A813JQY0</accession>
<dbReference type="AlphaFoldDB" id="A0A813JQY0"/>
<organism evidence="1 2">
    <name type="scientific">Polarella glacialis</name>
    <name type="common">Dinoflagellate</name>
    <dbReference type="NCBI Taxonomy" id="89957"/>
    <lineage>
        <taxon>Eukaryota</taxon>
        <taxon>Sar</taxon>
        <taxon>Alveolata</taxon>
        <taxon>Dinophyceae</taxon>
        <taxon>Suessiales</taxon>
        <taxon>Suessiaceae</taxon>
        <taxon>Polarella</taxon>
    </lineage>
</organism>
<evidence type="ECO:0000313" key="2">
    <source>
        <dbReference type="Proteomes" id="UP000626109"/>
    </source>
</evidence>
<dbReference type="Proteomes" id="UP000626109">
    <property type="component" value="Unassembled WGS sequence"/>
</dbReference>
<dbReference type="EMBL" id="CAJNNW010025899">
    <property type="protein sequence ID" value="CAE8680846.1"/>
    <property type="molecule type" value="Genomic_DNA"/>
</dbReference>